<evidence type="ECO:0000256" key="1">
    <source>
        <dbReference type="SAM" id="MobiDB-lite"/>
    </source>
</evidence>
<gene>
    <name evidence="2" type="ORF">COEREDRAFT_79423</name>
</gene>
<protein>
    <submittedName>
        <fullName evidence="2">Uncharacterized protein</fullName>
    </submittedName>
</protein>
<accession>A0A2G5BIN1</accession>
<dbReference type="OrthoDB" id="68020at2759"/>
<feature type="region of interest" description="Disordered" evidence="1">
    <location>
        <begin position="542"/>
        <end position="579"/>
    </location>
</feature>
<proteinExistence type="predicted"/>
<dbReference type="AlphaFoldDB" id="A0A2G5BIN1"/>
<dbReference type="EMBL" id="KZ303488">
    <property type="protein sequence ID" value="PIA18878.1"/>
    <property type="molecule type" value="Genomic_DNA"/>
</dbReference>
<organism evidence="2 3">
    <name type="scientific">Coemansia reversa (strain ATCC 12441 / NRRL 1564)</name>
    <dbReference type="NCBI Taxonomy" id="763665"/>
    <lineage>
        <taxon>Eukaryota</taxon>
        <taxon>Fungi</taxon>
        <taxon>Fungi incertae sedis</taxon>
        <taxon>Zoopagomycota</taxon>
        <taxon>Kickxellomycotina</taxon>
        <taxon>Kickxellomycetes</taxon>
        <taxon>Kickxellales</taxon>
        <taxon>Kickxellaceae</taxon>
        <taxon>Coemansia</taxon>
    </lineage>
</organism>
<evidence type="ECO:0000313" key="2">
    <source>
        <dbReference type="EMBL" id="PIA18878.1"/>
    </source>
</evidence>
<evidence type="ECO:0000313" key="3">
    <source>
        <dbReference type="Proteomes" id="UP000242474"/>
    </source>
</evidence>
<reference evidence="2 3" key="1">
    <citation type="journal article" date="2015" name="Genome Biol. Evol.">
        <title>Phylogenomic analyses indicate that early fungi evolved digesting cell walls of algal ancestors of land plants.</title>
        <authorList>
            <person name="Chang Y."/>
            <person name="Wang S."/>
            <person name="Sekimoto S."/>
            <person name="Aerts A.L."/>
            <person name="Choi C."/>
            <person name="Clum A."/>
            <person name="LaButti K.M."/>
            <person name="Lindquist E.A."/>
            <person name="Yee Ngan C."/>
            <person name="Ohm R.A."/>
            <person name="Salamov A.A."/>
            <person name="Grigoriev I.V."/>
            <person name="Spatafora J.W."/>
            <person name="Berbee M.L."/>
        </authorList>
    </citation>
    <scope>NUCLEOTIDE SEQUENCE [LARGE SCALE GENOMIC DNA]</scope>
    <source>
        <strain evidence="2 3">NRRL 1564</strain>
    </source>
</reference>
<sequence length="926" mass="103390">MAKLKEASSVAETTLEETRRYFQHSYVKMLRAAVQRASYKKRVERIRAKVREARVATAKNHATMLKAHKEAGKSHKKRQVWTDKDTQRLAIYYAVMILHARQHGHPFIMTNILRVFPNREHIVNPSQALRQHQTRSRKDPQIRALGDGINIVWKYVLRDAVMKGELTDEPDIDLFDPKPQVDYFADLLKETSLGTLVHKYADDLAAEGESNYLTGVTGISDLTRIYPGRERQDRSLQRPILCTGFRTSKNRLPATMKGIEDQYTINYINARNRDPLSPEFGEDNYSTGVLNSRNQKTNVYGTMLTTHSGYRCMVDYSNPITTKFSMPSGDNVDVESQESEMLHNSEIVTQDAGAPSYFDMMRSMRPLERSFDAMILAEKVEALAQDGVDNEMDTVVSGDDSANERTTLYSSESDYNSAKIYAEMANLQAVIMNLTLTPQDEYSVKTGHRLLSLKEDASAKALDTLYRHSAITRLRGMASSIGLGTASFHGKDNVDATLSEECTDKDDATQPSNSVSELRREVRNTVLVHETTGTTRMNVKATAAGSDTPLQLDKPTVDGDSSNNALGEGENTNTERRVPGRGFTASEKFLGAIYTLLPDTFLDPDLSKLHRCAELNEYLEPAEFGYICSLIGESKLWLRPSYDAVSCKQMHALAGFKRMEDYDIADFAVNVMTNLGGASMDDICGSSTVDATHLEEATVARIGLSDKPLATVIRLVLGIVNAMGPLGASAYELARLFVVLSEGSAKGSFIKLSQELQLTLHSEKQVGTLLFLLAQQGKIYMVGSNDVRFVSAKMYHKHWTLSLDDSDIEFVPRLGQNLSGSVNRMFTIGMLTALLGHIISNPGISQVTMMRRYFAPYIPKFEVLHYLNVLLNLGIIFAETDVEPSMVLSGTPYPLESTYYYMSPDYYQKLGRLTRCSALSDLHVIQ</sequence>
<keyword evidence="3" id="KW-1185">Reference proteome</keyword>
<dbReference type="Proteomes" id="UP000242474">
    <property type="component" value="Unassembled WGS sequence"/>
</dbReference>
<name>A0A2G5BIN1_COERN</name>